<reference evidence="9 10" key="1">
    <citation type="submission" date="2020-08" db="EMBL/GenBank/DDBJ databases">
        <title>Genome public.</title>
        <authorList>
            <person name="Liu C."/>
            <person name="Sun Q."/>
        </authorList>
    </citation>
    <scope>NUCLEOTIDE SEQUENCE [LARGE SCALE GENOMIC DNA]</scope>
    <source>
        <strain evidence="9 10">NSJ-34</strain>
    </source>
</reference>
<dbReference type="InterPro" id="IPR050090">
    <property type="entry name" value="Tyrosine_recombinase_XerCD"/>
</dbReference>
<accession>A0ABR7F9J9</accession>
<evidence type="ECO:0000256" key="6">
    <source>
        <dbReference type="PROSITE-ProRule" id="PRU01248"/>
    </source>
</evidence>
<dbReference type="Gene3D" id="1.10.150.130">
    <property type="match status" value="1"/>
</dbReference>
<keyword evidence="4 6" id="KW-0238">DNA-binding</keyword>
<evidence type="ECO:0000256" key="2">
    <source>
        <dbReference type="ARBA" id="ARBA00008857"/>
    </source>
</evidence>
<keyword evidence="3" id="KW-0229">DNA integration</keyword>
<evidence type="ECO:0000256" key="4">
    <source>
        <dbReference type="ARBA" id="ARBA00023125"/>
    </source>
</evidence>
<evidence type="ECO:0000256" key="3">
    <source>
        <dbReference type="ARBA" id="ARBA00022908"/>
    </source>
</evidence>
<evidence type="ECO:0000259" key="8">
    <source>
        <dbReference type="PROSITE" id="PS51900"/>
    </source>
</evidence>
<keyword evidence="5" id="KW-0233">DNA recombination</keyword>
<dbReference type="Gene3D" id="1.10.443.10">
    <property type="entry name" value="Intergrase catalytic core"/>
    <property type="match status" value="1"/>
</dbReference>
<protein>
    <submittedName>
        <fullName evidence="9">Site-specific integrase</fullName>
    </submittedName>
</protein>
<evidence type="ECO:0000256" key="5">
    <source>
        <dbReference type="ARBA" id="ARBA00023172"/>
    </source>
</evidence>
<evidence type="ECO:0000313" key="9">
    <source>
        <dbReference type="EMBL" id="MBC5671031.1"/>
    </source>
</evidence>
<dbReference type="InterPro" id="IPR011010">
    <property type="entry name" value="DNA_brk_join_enz"/>
</dbReference>
<comment type="caution">
    <text evidence="9">The sequence shown here is derived from an EMBL/GenBank/DDBJ whole genome shotgun (WGS) entry which is preliminary data.</text>
</comment>
<gene>
    <name evidence="9" type="ORF">H8S76_02120</name>
</gene>
<dbReference type="PANTHER" id="PTHR30349">
    <property type="entry name" value="PHAGE INTEGRASE-RELATED"/>
    <property type="match status" value="1"/>
</dbReference>
<dbReference type="Pfam" id="PF14657">
    <property type="entry name" value="Arm-DNA-bind_4"/>
    <property type="match status" value="1"/>
</dbReference>
<dbReference type="SUPFAM" id="SSF56349">
    <property type="entry name" value="DNA breaking-rejoining enzymes"/>
    <property type="match status" value="1"/>
</dbReference>
<dbReference type="Proteomes" id="UP000654573">
    <property type="component" value="Unassembled WGS sequence"/>
</dbReference>
<keyword evidence="10" id="KW-1185">Reference proteome</keyword>
<name>A0ABR7F9J9_9FIRM</name>
<evidence type="ECO:0000256" key="1">
    <source>
        <dbReference type="ARBA" id="ARBA00003283"/>
    </source>
</evidence>
<dbReference type="InterPro" id="IPR010998">
    <property type="entry name" value="Integrase_recombinase_N"/>
</dbReference>
<evidence type="ECO:0000313" key="10">
    <source>
        <dbReference type="Proteomes" id="UP000654573"/>
    </source>
</evidence>
<dbReference type="CDD" id="cd01189">
    <property type="entry name" value="INT_ICEBs1_C_like"/>
    <property type="match status" value="1"/>
</dbReference>
<comment type="function">
    <text evidence="1">Site-specific tyrosine recombinase, which acts by catalyzing the cutting and rejoining of the recombining DNA molecules.</text>
</comment>
<feature type="domain" description="Tyr recombinase" evidence="7">
    <location>
        <begin position="166"/>
        <end position="349"/>
    </location>
</feature>
<dbReference type="InterPro" id="IPR013762">
    <property type="entry name" value="Integrase-like_cat_sf"/>
</dbReference>
<feature type="domain" description="Core-binding (CB)" evidence="8">
    <location>
        <begin position="56"/>
        <end position="144"/>
    </location>
</feature>
<organism evidence="9 10">
    <name type="scientific">Blautia celeris</name>
    <dbReference type="NCBI Taxonomy" id="2763026"/>
    <lineage>
        <taxon>Bacteria</taxon>
        <taxon>Bacillati</taxon>
        <taxon>Bacillota</taxon>
        <taxon>Clostridia</taxon>
        <taxon>Lachnospirales</taxon>
        <taxon>Lachnospiraceae</taxon>
        <taxon>Blautia</taxon>
    </lineage>
</organism>
<dbReference type="PROSITE" id="PS51898">
    <property type="entry name" value="TYR_RECOMBINASE"/>
    <property type="match status" value="1"/>
</dbReference>
<proteinExistence type="inferred from homology"/>
<dbReference type="InterPro" id="IPR044068">
    <property type="entry name" value="CB"/>
</dbReference>
<dbReference type="Pfam" id="PF00589">
    <property type="entry name" value="Phage_integrase"/>
    <property type="match status" value="1"/>
</dbReference>
<sequence>MAAYKDTERNTWYVAFYYRDWKGVNRKKKKRGFRTKKEALEWEQKFKQRQAPSLDMLFSDFIEVYGEDMKPRLKYNTWLTKEHIIKTKLIPYFGQKKMNEIKATDIIRWQNTLMEFRDENGIGYSKPYLRTIQAQLSAIFNHAIRLYELQSNPVHKAGGMGGERQKKITVWTKEEYMKFSEAVWDKPQSFYAFEILYWAGLRVGELLALTANDIDFEHKRISVSKSYQRLQGEDYLTGPKTVRGNRIVDIPDFLCEELREYLGMLYGYMPDQRIFQITKSYLHHELERGAKSAGVKRIRVHDLRHSHVSMLIDMGFTPVAIAERMGHENIDITMHYAHMFPTAQKEMAAKLNQEKVG</sequence>
<dbReference type="RefSeq" id="WP_054350612.1">
    <property type="nucleotide sequence ID" value="NZ_JACOOU010000001.1"/>
</dbReference>
<dbReference type="InterPro" id="IPR028259">
    <property type="entry name" value="AP2-like_int_N"/>
</dbReference>
<dbReference type="PANTHER" id="PTHR30349:SF64">
    <property type="entry name" value="PROPHAGE INTEGRASE INTD-RELATED"/>
    <property type="match status" value="1"/>
</dbReference>
<dbReference type="PROSITE" id="PS51900">
    <property type="entry name" value="CB"/>
    <property type="match status" value="1"/>
</dbReference>
<comment type="similarity">
    <text evidence="2">Belongs to the 'phage' integrase family.</text>
</comment>
<dbReference type="EMBL" id="JACOOU010000001">
    <property type="protein sequence ID" value="MBC5671031.1"/>
    <property type="molecule type" value="Genomic_DNA"/>
</dbReference>
<dbReference type="Pfam" id="PF14659">
    <property type="entry name" value="Phage_int_SAM_3"/>
    <property type="match status" value="1"/>
</dbReference>
<dbReference type="InterPro" id="IPR004107">
    <property type="entry name" value="Integrase_SAM-like_N"/>
</dbReference>
<evidence type="ECO:0000259" key="7">
    <source>
        <dbReference type="PROSITE" id="PS51898"/>
    </source>
</evidence>
<dbReference type="InterPro" id="IPR002104">
    <property type="entry name" value="Integrase_catalytic"/>
</dbReference>